<evidence type="ECO:0000313" key="2">
    <source>
        <dbReference type="EMBL" id="SJL04265.1"/>
    </source>
</evidence>
<dbReference type="Proteomes" id="UP000219338">
    <property type="component" value="Unassembled WGS sequence"/>
</dbReference>
<dbReference type="AlphaFoldDB" id="A0A284R6C7"/>
<protein>
    <submittedName>
        <fullName evidence="2">Uncharacterized protein</fullName>
    </submittedName>
</protein>
<name>A0A284R6C7_ARMOS</name>
<keyword evidence="1" id="KW-0472">Membrane</keyword>
<proteinExistence type="predicted"/>
<keyword evidence="3" id="KW-1185">Reference proteome</keyword>
<organism evidence="2 3">
    <name type="scientific">Armillaria ostoyae</name>
    <name type="common">Armillaria root rot fungus</name>
    <dbReference type="NCBI Taxonomy" id="47428"/>
    <lineage>
        <taxon>Eukaryota</taxon>
        <taxon>Fungi</taxon>
        <taxon>Dikarya</taxon>
        <taxon>Basidiomycota</taxon>
        <taxon>Agaricomycotina</taxon>
        <taxon>Agaricomycetes</taxon>
        <taxon>Agaricomycetidae</taxon>
        <taxon>Agaricales</taxon>
        <taxon>Marasmiineae</taxon>
        <taxon>Physalacriaceae</taxon>
        <taxon>Armillaria</taxon>
    </lineage>
</organism>
<gene>
    <name evidence="2" type="ORF">ARMOST_07626</name>
</gene>
<accession>A0A284R6C7</accession>
<evidence type="ECO:0000313" key="3">
    <source>
        <dbReference type="Proteomes" id="UP000219338"/>
    </source>
</evidence>
<sequence>MATICERHQREIVLFRQYNIDVILLRYLGCTAAGLSRTIPQTLGLPSPDTVDRVQASCLCKLCPAVAGVLIPSFFALALLPITR</sequence>
<keyword evidence="1" id="KW-0812">Transmembrane</keyword>
<reference evidence="3" key="1">
    <citation type="journal article" date="2017" name="Nat. Ecol. Evol.">
        <title>Genome expansion and lineage-specific genetic innovations in the forest pathogenic fungi Armillaria.</title>
        <authorList>
            <person name="Sipos G."/>
            <person name="Prasanna A.N."/>
            <person name="Walter M.C."/>
            <person name="O'Connor E."/>
            <person name="Balint B."/>
            <person name="Krizsan K."/>
            <person name="Kiss B."/>
            <person name="Hess J."/>
            <person name="Varga T."/>
            <person name="Slot J."/>
            <person name="Riley R."/>
            <person name="Boka B."/>
            <person name="Rigling D."/>
            <person name="Barry K."/>
            <person name="Lee J."/>
            <person name="Mihaltcheva S."/>
            <person name="LaButti K."/>
            <person name="Lipzen A."/>
            <person name="Waldron R."/>
            <person name="Moloney N.M."/>
            <person name="Sperisen C."/>
            <person name="Kredics L."/>
            <person name="Vagvoelgyi C."/>
            <person name="Patrignani A."/>
            <person name="Fitzpatrick D."/>
            <person name="Nagy I."/>
            <person name="Doyle S."/>
            <person name="Anderson J.B."/>
            <person name="Grigoriev I.V."/>
            <person name="Gueldener U."/>
            <person name="Muensterkoetter M."/>
            <person name="Nagy L.G."/>
        </authorList>
    </citation>
    <scope>NUCLEOTIDE SEQUENCE [LARGE SCALE GENOMIC DNA]</scope>
    <source>
        <strain evidence="3">C18/9</strain>
    </source>
</reference>
<keyword evidence="1" id="KW-1133">Transmembrane helix</keyword>
<feature type="transmembrane region" description="Helical" evidence="1">
    <location>
        <begin position="62"/>
        <end position="82"/>
    </location>
</feature>
<dbReference type="EMBL" id="FUEG01000005">
    <property type="protein sequence ID" value="SJL04265.1"/>
    <property type="molecule type" value="Genomic_DNA"/>
</dbReference>
<evidence type="ECO:0000256" key="1">
    <source>
        <dbReference type="SAM" id="Phobius"/>
    </source>
</evidence>